<name>A0A087TYU1_STEMI</name>
<gene>
    <name evidence="1" type="ORF">X975_01149</name>
</gene>
<proteinExistence type="predicted"/>
<reference evidence="1 2" key="1">
    <citation type="submission" date="2013-11" db="EMBL/GenBank/DDBJ databases">
        <title>Genome sequencing of Stegodyphus mimosarum.</title>
        <authorList>
            <person name="Bechsgaard J."/>
        </authorList>
    </citation>
    <scope>NUCLEOTIDE SEQUENCE [LARGE SCALE GENOMIC DNA]</scope>
</reference>
<organism evidence="1 2">
    <name type="scientific">Stegodyphus mimosarum</name>
    <name type="common">African social velvet spider</name>
    <dbReference type="NCBI Taxonomy" id="407821"/>
    <lineage>
        <taxon>Eukaryota</taxon>
        <taxon>Metazoa</taxon>
        <taxon>Ecdysozoa</taxon>
        <taxon>Arthropoda</taxon>
        <taxon>Chelicerata</taxon>
        <taxon>Arachnida</taxon>
        <taxon>Araneae</taxon>
        <taxon>Araneomorphae</taxon>
        <taxon>Entelegynae</taxon>
        <taxon>Eresoidea</taxon>
        <taxon>Eresidae</taxon>
        <taxon>Stegodyphus</taxon>
    </lineage>
</organism>
<dbReference type="AlphaFoldDB" id="A0A087TYU1"/>
<accession>A0A087TYU1</accession>
<evidence type="ECO:0000313" key="1">
    <source>
        <dbReference type="EMBL" id="KFM70280.1"/>
    </source>
</evidence>
<evidence type="ECO:0000313" key="2">
    <source>
        <dbReference type="Proteomes" id="UP000054359"/>
    </source>
</evidence>
<sequence length="35" mass="3961">MNCEIMPFHSLYKCKSYSESSLSPYSSAPVNDECL</sequence>
<keyword evidence="2" id="KW-1185">Reference proteome</keyword>
<protein>
    <submittedName>
        <fullName evidence="1">Uncharacterized protein</fullName>
    </submittedName>
</protein>
<feature type="non-terminal residue" evidence="1">
    <location>
        <position position="35"/>
    </location>
</feature>
<dbReference type="Proteomes" id="UP000054359">
    <property type="component" value="Unassembled WGS sequence"/>
</dbReference>
<dbReference type="EMBL" id="KK117371">
    <property type="protein sequence ID" value="KFM70280.1"/>
    <property type="molecule type" value="Genomic_DNA"/>
</dbReference>